<dbReference type="WBParaSite" id="SCUD_0000025801-mRNA-1">
    <property type="protein sequence ID" value="SCUD_0000025801-mRNA-1"/>
    <property type="gene ID" value="SCUD_0000025801"/>
</dbReference>
<evidence type="ECO:0000313" key="2">
    <source>
        <dbReference type="EMBL" id="VDO60459.1"/>
    </source>
</evidence>
<evidence type="ECO:0000313" key="3">
    <source>
        <dbReference type="Proteomes" id="UP000279833"/>
    </source>
</evidence>
<keyword evidence="1" id="KW-0472">Membrane</keyword>
<dbReference type="STRING" id="6186.A0A183JC52"/>
<sequence>VHYGILYQQKALLQIYNRTAYDLIKNLSKELYQAKLLTKFTIQSIWNLYKYLKYFNPIKSIHNTMNHNHHHHHHCYTKVYQLFTSIVKDILSKNTLSIMDPDQDQHQDQDHDDDDHYHHEENQYFIYNHTLDHIELQLINSFFETKVIVSPSSSLLRKILTVVMKFRYLLSNSSNLSSTYISNKNRSSMLNINSLMDNTTQFRSQFHIMNCSHLIPYYNEQMNKCGETASGALTRLDYVNLQLHNLIKNNHFIRLIHPKHSYPYTELSISRYAVLALPIRAFTSVSDALCSSMMVSRYVKFLTSSKSSPSNLLLTIFISIFTLYLTLFIIIEYCSFKQTTKLTNQICSKCQSTNQNVYHPHPHRHDDEDDSCNLLSIQQYNQLTSFETLPPNNNNSSDGYYPRCTQRYHDSNRKNFTYSKYGKHDLDEAFSNNNNGLNSFIPHKLEHHYTYDHPISLLHTSNVMYKCDNLCRTKAYLHDENIDDNEDDVHSLSLPRIETFNDENINKTILITPKLINTPYSCCTTSTSSSSKYNLHSSYCK</sequence>
<organism evidence="4">
    <name type="scientific">Schistosoma curassoni</name>
    <dbReference type="NCBI Taxonomy" id="6186"/>
    <lineage>
        <taxon>Eukaryota</taxon>
        <taxon>Metazoa</taxon>
        <taxon>Spiralia</taxon>
        <taxon>Lophotrochozoa</taxon>
        <taxon>Platyhelminthes</taxon>
        <taxon>Trematoda</taxon>
        <taxon>Digenea</taxon>
        <taxon>Strigeidida</taxon>
        <taxon>Schistosomatoidea</taxon>
        <taxon>Schistosomatidae</taxon>
        <taxon>Schistosoma</taxon>
    </lineage>
</organism>
<reference evidence="4" key="1">
    <citation type="submission" date="2016-06" db="UniProtKB">
        <authorList>
            <consortium name="WormBaseParasite"/>
        </authorList>
    </citation>
    <scope>IDENTIFICATION</scope>
</reference>
<accession>A0A183JC52</accession>
<name>A0A183JC52_9TREM</name>
<dbReference type="Proteomes" id="UP000279833">
    <property type="component" value="Unassembled WGS sequence"/>
</dbReference>
<keyword evidence="3" id="KW-1185">Reference proteome</keyword>
<gene>
    <name evidence="2" type="ORF">SCUD_LOCUS259</name>
</gene>
<proteinExistence type="predicted"/>
<keyword evidence="1" id="KW-0812">Transmembrane</keyword>
<dbReference type="AlphaFoldDB" id="A0A183JC52"/>
<protein>
    <submittedName>
        <fullName evidence="4">Protein kinase domain-containing protein</fullName>
    </submittedName>
</protein>
<dbReference type="EMBL" id="UZAK01000150">
    <property type="protein sequence ID" value="VDO60459.1"/>
    <property type="molecule type" value="Genomic_DNA"/>
</dbReference>
<evidence type="ECO:0000313" key="4">
    <source>
        <dbReference type="WBParaSite" id="SCUD_0000025801-mRNA-1"/>
    </source>
</evidence>
<feature type="transmembrane region" description="Helical" evidence="1">
    <location>
        <begin position="312"/>
        <end position="331"/>
    </location>
</feature>
<evidence type="ECO:0000256" key="1">
    <source>
        <dbReference type="SAM" id="Phobius"/>
    </source>
</evidence>
<keyword evidence="1" id="KW-1133">Transmembrane helix</keyword>
<reference evidence="2 3" key="2">
    <citation type="submission" date="2018-11" db="EMBL/GenBank/DDBJ databases">
        <authorList>
            <consortium name="Pathogen Informatics"/>
        </authorList>
    </citation>
    <scope>NUCLEOTIDE SEQUENCE [LARGE SCALE GENOMIC DNA]</scope>
    <source>
        <strain evidence="2">Dakar</strain>
        <strain evidence="3">Dakar, Senegal</strain>
    </source>
</reference>